<feature type="transmembrane region" description="Helical" evidence="6">
    <location>
        <begin position="148"/>
        <end position="168"/>
    </location>
</feature>
<dbReference type="EMBL" id="FQTY01000003">
    <property type="protein sequence ID" value="SHE54901.1"/>
    <property type="molecule type" value="Genomic_DNA"/>
</dbReference>
<dbReference type="GeneID" id="90996147"/>
<feature type="transmembrane region" description="Helical" evidence="6">
    <location>
        <begin position="380"/>
        <end position="396"/>
    </location>
</feature>
<proteinExistence type="inferred from homology"/>
<gene>
    <name evidence="7" type="ORF">SAMN02745784_01029</name>
</gene>
<sequence length="427" mass="46120">MDDKLKYNEEKEDQFYDYPDRPVPIDKRRSQINIAVVTTGMAVAMSTLYTGASLAQTLSYRDAVLSIVIGCIILGIIAAFTGGIGASKGVSFSMLARKPFGREGSKIVGLVFAISMLGWFSYQCGYFGETIHLLVPNAKWADPKIATLWGGILMMSTAIVGFKGMTALSMIASPLLLGMCLYSGIHAINQYGYSAIVQSSVDNPASLGIGITIVVGGWITGAILQPDISRYAKSPKHNGIGIVIAMIIFAVANWGGLVIAKATMASTIMDGLIILGLGTMALMIVILGQWTSNDNNLYSAALGIINIKPGVNKHKITAVCGIIFTLIATVGIQNYFIYFLELLGTFLPPFGGVLIADYYILKEQEKYKFDGEHEYEKIKPIAFISVIVGGLFSYIFKFGSTAINSILISIIIYIILSTMLKKSNTND</sequence>
<feature type="transmembrane region" description="Helical" evidence="6">
    <location>
        <begin position="205"/>
        <end position="226"/>
    </location>
</feature>
<evidence type="ECO:0000256" key="4">
    <source>
        <dbReference type="ARBA" id="ARBA00022989"/>
    </source>
</evidence>
<dbReference type="InterPro" id="IPR001248">
    <property type="entry name" value="Pur-cyt_permease"/>
</dbReference>
<organism evidence="7 8">
    <name type="scientific">Tissierella praeacuta DSM 18095</name>
    <dbReference type="NCBI Taxonomy" id="1123404"/>
    <lineage>
        <taxon>Bacteria</taxon>
        <taxon>Bacillati</taxon>
        <taxon>Bacillota</taxon>
        <taxon>Tissierellia</taxon>
        <taxon>Tissierellales</taxon>
        <taxon>Tissierellaceae</taxon>
        <taxon>Tissierella</taxon>
    </lineage>
</organism>
<dbReference type="STRING" id="1123404.SAMN02745784_01029"/>
<dbReference type="Proteomes" id="UP000184114">
    <property type="component" value="Unassembled WGS sequence"/>
</dbReference>
<reference evidence="8" key="1">
    <citation type="submission" date="2016-11" db="EMBL/GenBank/DDBJ databases">
        <authorList>
            <person name="Varghese N."/>
            <person name="Submissions S."/>
        </authorList>
    </citation>
    <scope>NUCLEOTIDE SEQUENCE [LARGE SCALE GENOMIC DNA]</scope>
    <source>
        <strain evidence="8">DSM 18095</strain>
    </source>
</reference>
<dbReference type="RefSeq" id="WP_072973879.1">
    <property type="nucleotide sequence ID" value="NZ_FQTY01000003.1"/>
</dbReference>
<dbReference type="Gene3D" id="1.10.4160.10">
    <property type="entry name" value="Hydantoin permease"/>
    <property type="match status" value="1"/>
</dbReference>
<protein>
    <submittedName>
        <fullName evidence="7">Cytosine permease</fullName>
    </submittedName>
</protein>
<comment type="similarity">
    <text evidence="2">Belongs to the purine-cytosine permease (2.A.39) family.</text>
</comment>
<keyword evidence="8" id="KW-1185">Reference proteome</keyword>
<feature type="transmembrane region" description="Helical" evidence="6">
    <location>
        <begin position="64"/>
        <end position="86"/>
    </location>
</feature>
<evidence type="ECO:0000256" key="5">
    <source>
        <dbReference type="ARBA" id="ARBA00023136"/>
    </source>
</evidence>
<dbReference type="AlphaFoldDB" id="A0A1M4UDH0"/>
<dbReference type="GO" id="GO:0005886">
    <property type="term" value="C:plasma membrane"/>
    <property type="evidence" value="ECO:0007669"/>
    <property type="project" value="TreeGrafter"/>
</dbReference>
<evidence type="ECO:0000256" key="1">
    <source>
        <dbReference type="ARBA" id="ARBA00004141"/>
    </source>
</evidence>
<evidence type="ECO:0000256" key="2">
    <source>
        <dbReference type="ARBA" id="ARBA00008974"/>
    </source>
</evidence>
<dbReference type="PANTHER" id="PTHR30569:SF0">
    <property type="entry name" value="CYTOSINE PERMEASE"/>
    <property type="match status" value="1"/>
</dbReference>
<dbReference type="Pfam" id="PF02133">
    <property type="entry name" value="Transp_cyt_pur"/>
    <property type="match status" value="1"/>
</dbReference>
<feature type="transmembrane region" description="Helical" evidence="6">
    <location>
        <begin position="32"/>
        <end position="52"/>
    </location>
</feature>
<keyword evidence="4 6" id="KW-1133">Transmembrane helix</keyword>
<evidence type="ECO:0000313" key="7">
    <source>
        <dbReference type="EMBL" id="SHE54901.1"/>
    </source>
</evidence>
<dbReference type="CDD" id="cd11484">
    <property type="entry name" value="SLC-NCS1sbd_CobB-like"/>
    <property type="match status" value="1"/>
</dbReference>
<evidence type="ECO:0000256" key="6">
    <source>
        <dbReference type="SAM" id="Phobius"/>
    </source>
</evidence>
<comment type="subcellular location">
    <subcellularLocation>
        <location evidence="1">Membrane</location>
        <topology evidence="1">Multi-pass membrane protein</topology>
    </subcellularLocation>
</comment>
<feature type="transmembrane region" description="Helical" evidence="6">
    <location>
        <begin position="272"/>
        <end position="290"/>
    </location>
</feature>
<feature type="transmembrane region" description="Helical" evidence="6">
    <location>
        <begin position="238"/>
        <end position="260"/>
    </location>
</feature>
<evidence type="ECO:0000313" key="8">
    <source>
        <dbReference type="Proteomes" id="UP000184114"/>
    </source>
</evidence>
<feature type="transmembrane region" description="Helical" evidence="6">
    <location>
        <begin position="107"/>
        <end position="128"/>
    </location>
</feature>
<dbReference type="InterPro" id="IPR030191">
    <property type="entry name" value="CodB"/>
</dbReference>
<feature type="transmembrane region" description="Helical" evidence="6">
    <location>
        <begin position="316"/>
        <end position="336"/>
    </location>
</feature>
<evidence type="ECO:0000256" key="3">
    <source>
        <dbReference type="ARBA" id="ARBA00022692"/>
    </source>
</evidence>
<feature type="transmembrane region" description="Helical" evidence="6">
    <location>
        <begin position="342"/>
        <end position="360"/>
    </location>
</feature>
<feature type="transmembrane region" description="Helical" evidence="6">
    <location>
        <begin position="175"/>
        <end position="193"/>
    </location>
</feature>
<keyword evidence="5 6" id="KW-0472">Membrane</keyword>
<keyword evidence="3 6" id="KW-0812">Transmembrane</keyword>
<accession>A0A1M4UDH0</accession>
<dbReference type="GO" id="GO:0015209">
    <property type="term" value="F:cytosine transmembrane transporter activity"/>
    <property type="evidence" value="ECO:0007669"/>
    <property type="project" value="InterPro"/>
</dbReference>
<dbReference type="PANTHER" id="PTHR30569">
    <property type="entry name" value="CYTOSINE TRANSPORTER CODB"/>
    <property type="match status" value="1"/>
</dbReference>
<name>A0A1M4UDH0_9FIRM</name>